<dbReference type="OrthoDB" id="786506at2759"/>
<feature type="signal peptide" evidence="2">
    <location>
        <begin position="1"/>
        <end position="20"/>
    </location>
</feature>
<keyword evidence="2" id="KW-0732">Signal</keyword>
<keyword evidence="4" id="KW-1185">Reference proteome</keyword>
<name>A0A843UB37_COLES</name>
<sequence>MRWLRLVALAASLLLVMASARSHGFAREIAQHNLEARSERRPSTPSSPSSVAVVVPVGPLGGRRCKSKTPGFCGFLAQDKTSNSTVLDDDKRVVPTGPNPLHNR</sequence>
<accession>A0A843UB37</accession>
<organism evidence="3 4">
    <name type="scientific">Colocasia esculenta</name>
    <name type="common">Wild taro</name>
    <name type="synonym">Arum esculentum</name>
    <dbReference type="NCBI Taxonomy" id="4460"/>
    <lineage>
        <taxon>Eukaryota</taxon>
        <taxon>Viridiplantae</taxon>
        <taxon>Streptophyta</taxon>
        <taxon>Embryophyta</taxon>
        <taxon>Tracheophyta</taxon>
        <taxon>Spermatophyta</taxon>
        <taxon>Magnoliopsida</taxon>
        <taxon>Liliopsida</taxon>
        <taxon>Araceae</taxon>
        <taxon>Aroideae</taxon>
        <taxon>Colocasieae</taxon>
        <taxon>Colocasia</taxon>
    </lineage>
</organism>
<feature type="chain" id="PRO_5032315892" evidence="2">
    <location>
        <begin position="21"/>
        <end position="104"/>
    </location>
</feature>
<feature type="region of interest" description="Disordered" evidence="1">
    <location>
        <begin position="82"/>
        <end position="104"/>
    </location>
</feature>
<evidence type="ECO:0000256" key="2">
    <source>
        <dbReference type="SAM" id="SignalP"/>
    </source>
</evidence>
<gene>
    <name evidence="3" type="ORF">Taro_011597</name>
</gene>
<evidence type="ECO:0000313" key="4">
    <source>
        <dbReference type="Proteomes" id="UP000652761"/>
    </source>
</evidence>
<dbReference type="AlphaFoldDB" id="A0A843UB37"/>
<proteinExistence type="predicted"/>
<evidence type="ECO:0000256" key="1">
    <source>
        <dbReference type="SAM" id="MobiDB-lite"/>
    </source>
</evidence>
<dbReference type="EMBL" id="NMUH01000437">
    <property type="protein sequence ID" value="MQL79160.1"/>
    <property type="molecule type" value="Genomic_DNA"/>
</dbReference>
<dbReference type="PANTHER" id="PTHR36705">
    <property type="entry name" value="CLAVATA3/ESR (CLE)-RELATED PROTEIN 20"/>
    <property type="match status" value="1"/>
</dbReference>
<dbReference type="PANTHER" id="PTHR36705:SF10">
    <property type="entry name" value="CLAVATA3_ESR (CLE)-RELATED PROTEIN 19"/>
    <property type="match status" value="1"/>
</dbReference>
<evidence type="ECO:0000313" key="3">
    <source>
        <dbReference type="EMBL" id="MQL79160.1"/>
    </source>
</evidence>
<protein>
    <submittedName>
        <fullName evidence="3">Uncharacterized protein</fullName>
    </submittedName>
</protein>
<reference evidence="3" key="1">
    <citation type="submission" date="2017-07" db="EMBL/GenBank/DDBJ databases">
        <title>Taro Niue Genome Assembly and Annotation.</title>
        <authorList>
            <person name="Atibalentja N."/>
            <person name="Keating K."/>
            <person name="Fields C.J."/>
        </authorList>
    </citation>
    <scope>NUCLEOTIDE SEQUENCE</scope>
    <source>
        <strain evidence="3">Niue_2</strain>
        <tissue evidence="3">Leaf</tissue>
    </source>
</reference>
<dbReference type="Proteomes" id="UP000652761">
    <property type="component" value="Unassembled WGS sequence"/>
</dbReference>
<comment type="caution">
    <text evidence="3">The sequence shown here is derived from an EMBL/GenBank/DDBJ whole genome shotgun (WGS) entry which is preliminary data.</text>
</comment>